<dbReference type="Gene3D" id="2.60.120.260">
    <property type="entry name" value="Galactose-binding domain-like"/>
    <property type="match status" value="1"/>
</dbReference>
<dbReference type="GO" id="GO:0008239">
    <property type="term" value="F:dipeptidyl-peptidase activity"/>
    <property type="evidence" value="ECO:0007669"/>
    <property type="project" value="InterPro"/>
</dbReference>
<dbReference type="SMART" id="SM00939">
    <property type="entry name" value="PepX_C"/>
    <property type="match status" value="1"/>
</dbReference>
<sequence>MSALIPKSLKEVDTSEEFIVETNVTIPLATAPPDAFDDPCVVKANVYRPKAEGRYPVLVTYGSSPKFFTIEFLLTNGPRFNPASYAEVNPKHKSAYSAWETPDPPFWTGNGYVVVRADERGTGQSPGFLNAISASTIHGFFDVIEWASEQVWSSGKVGLLGVSYYAMTQWFVASKRPKGLAAIVPWEGFSDYYRDVVRHGGILSNTFIKFWYDRQVASNQYGRDRKNPEWGPNSPEGVLFEAELRRNRRVPLEDVQKALYRDDGFYFADQFPLENIECPVLSVANWGGISVHLKGNVRGYVKAGSKFKYLRFITGRHDLPFYYDQEVAVQKSFLDAFLKGKDDYGWSVAGKVPPVDLCLRRGNAGVNDALAELAAFPRRMENEWPVARTEYTNFYLTEDSLVKAKPVSESSLRYQAPGGALMFYTPKFSAETEITGHPSVHISVSLNPGDASPKPQDIDLFVSLHHIDSNGNQISYTGTTGEAVPIVFGWQRVSLSKITNQSALFDKQSYKAEDVIKVVPNQVYDVHVEMWPTNVVIEKGHQLMLKVASSDTHEGGLFFHNDSGDREEARFEGWNSICVGGDRASLLRLPIIPARE</sequence>
<dbReference type="PANTHER" id="PTHR43056:SF10">
    <property type="entry name" value="COCE_NOND FAMILY, PUTATIVE (AFU_ORTHOLOGUE AFUA_7G00600)-RELATED"/>
    <property type="match status" value="1"/>
</dbReference>
<dbReference type="InterPro" id="IPR000383">
    <property type="entry name" value="Xaa-Pro-like_dom"/>
</dbReference>
<reference evidence="3 4" key="1">
    <citation type="submission" date="2018-05" db="EMBL/GenBank/DDBJ databases">
        <title>Genome sequencing and assembly of the regulated plant pathogen Lachnellula willkommii and related sister species for the development of diagnostic species identification markers.</title>
        <authorList>
            <person name="Giroux E."/>
            <person name="Bilodeau G."/>
        </authorList>
    </citation>
    <scope>NUCLEOTIDE SEQUENCE [LARGE SCALE GENOMIC DNA]</scope>
    <source>
        <strain evidence="3 4">CBS 268.59</strain>
    </source>
</reference>
<dbReference type="InterPro" id="IPR005674">
    <property type="entry name" value="CocE/Ser_esterase"/>
</dbReference>
<dbReference type="PANTHER" id="PTHR43056">
    <property type="entry name" value="PEPTIDASE S9 PROLYL OLIGOPEPTIDASE"/>
    <property type="match status" value="1"/>
</dbReference>
<evidence type="ECO:0000259" key="2">
    <source>
        <dbReference type="SMART" id="SM00939"/>
    </source>
</evidence>
<evidence type="ECO:0000313" key="3">
    <source>
        <dbReference type="EMBL" id="TVY64333.1"/>
    </source>
</evidence>
<dbReference type="InterPro" id="IPR008979">
    <property type="entry name" value="Galactose-bd-like_sf"/>
</dbReference>
<dbReference type="Gene3D" id="1.10.3020.20">
    <property type="match status" value="1"/>
</dbReference>
<dbReference type="AlphaFoldDB" id="A0A8T9BVN4"/>
<feature type="domain" description="Xaa-Pro dipeptidyl-peptidase C-terminal" evidence="2">
    <location>
        <begin position="331"/>
        <end position="588"/>
    </location>
</feature>
<dbReference type="Proteomes" id="UP000469558">
    <property type="component" value="Unassembled WGS sequence"/>
</dbReference>
<dbReference type="Pfam" id="PF02129">
    <property type="entry name" value="Peptidase_S15"/>
    <property type="match status" value="1"/>
</dbReference>
<evidence type="ECO:0000256" key="1">
    <source>
        <dbReference type="ARBA" id="ARBA00022801"/>
    </source>
</evidence>
<accession>A0A8T9BVN4</accession>
<dbReference type="SUPFAM" id="SSF53474">
    <property type="entry name" value="alpha/beta-Hydrolases"/>
    <property type="match status" value="1"/>
</dbReference>
<evidence type="ECO:0000313" key="4">
    <source>
        <dbReference type="Proteomes" id="UP000469558"/>
    </source>
</evidence>
<dbReference type="EMBL" id="QGMK01001748">
    <property type="protein sequence ID" value="TVY64333.1"/>
    <property type="molecule type" value="Genomic_DNA"/>
</dbReference>
<dbReference type="SUPFAM" id="SSF49785">
    <property type="entry name" value="Galactose-binding domain-like"/>
    <property type="match status" value="1"/>
</dbReference>
<dbReference type="NCBIfam" id="TIGR00976">
    <property type="entry name" value="CocE_NonD"/>
    <property type="match status" value="1"/>
</dbReference>
<comment type="caution">
    <text evidence="3">The sequence shown here is derived from an EMBL/GenBank/DDBJ whole genome shotgun (WGS) entry which is preliminary data.</text>
</comment>
<proteinExistence type="predicted"/>
<dbReference type="OrthoDB" id="416441at2759"/>
<dbReference type="InterPro" id="IPR029058">
    <property type="entry name" value="AB_hydrolase_fold"/>
</dbReference>
<dbReference type="InterPro" id="IPR050585">
    <property type="entry name" value="Xaa-Pro_dipeptidyl-ppase/CocE"/>
</dbReference>
<keyword evidence="4" id="KW-1185">Reference proteome</keyword>
<organism evidence="3 4">
    <name type="scientific">Lachnellula suecica</name>
    <dbReference type="NCBI Taxonomy" id="602035"/>
    <lineage>
        <taxon>Eukaryota</taxon>
        <taxon>Fungi</taxon>
        <taxon>Dikarya</taxon>
        <taxon>Ascomycota</taxon>
        <taxon>Pezizomycotina</taxon>
        <taxon>Leotiomycetes</taxon>
        <taxon>Helotiales</taxon>
        <taxon>Lachnaceae</taxon>
        <taxon>Lachnellula</taxon>
    </lineage>
</organism>
<dbReference type="InterPro" id="IPR013736">
    <property type="entry name" value="Xaa-Pro_dipept_C"/>
</dbReference>
<name>A0A8T9BVN4_9HELO</name>
<dbReference type="Gene3D" id="3.40.50.1820">
    <property type="entry name" value="alpha/beta hydrolase"/>
    <property type="match status" value="1"/>
</dbReference>
<protein>
    <submittedName>
        <fullName evidence="3">Cocaine esterase</fullName>
    </submittedName>
</protein>
<keyword evidence="1" id="KW-0378">Hydrolase</keyword>
<gene>
    <name evidence="3" type="primary">cocE_0</name>
    <name evidence="3" type="ORF">LSUE1_G006429</name>
</gene>
<dbReference type="Pfam" id="PF08530">
    <property type="entry name" value="PepX_C"/>
    <property type="match status" value="1"/>
</dbReference>